<dbReference type="Gene3D" id="3.40.50.300">
    <property type="entry name" value="P-loop containing nucleotide triphosphate hydrolases"/>
    <property type="match status" value="2"/>
</dbReference>
<dbReference type="InterPro" id="IPR050742">
    <property type="entry name" value="Helicase_Restrict-Modif_Enz"/>
</dbReference>
<feature type="domain" description="Type III restriction enzyme C-terminal endonuclease" evidence="2">
    <location>
        <begin position="873"/>
        <end position="983"/>
    </location>
</feature>
<proteinExistence type="predicted"/>
<accession>A0A380WW40</accession>
<dbReference type="GO" id="GO:0015668">
    <property type="term" value="F:type III site-specific deoxyribonuclease activity"/>
    <property type="evidence" value="ECO:0007669"/>
    <property type="project" value="InterPro"/>
</dbReference>
<evidence type="ECO:0000313" key="4">
    <source>
        <dbReference type="Proteomes" id="UP000255124"/>
    </source>
</evidence>
<protein>
    <submittedName>
        <fullName evidence="3">Type III restriction-modification system StyLTI enzyme res</fullName>
    </submittedName>
</protein>
<dbReference type="GO" id="GO:0005524">
    <property type="term" value="F:ATP binding"/>
    <property type="evidence" value="ECO:0007669"/>
    <property type="project" value="InterPro"/>
</dbReference>
<dbReference type="Pfam" id="PF19778">
    <property type="entry name" value="RE_endonuc"/>
    <property type="match status" value="1"/>
</dbReference>
<dbReference type="Proteomes" id="UP000255124">
    <property type="component" value="Unassembled WGS sequence"/>
</dbReference>
<dbReference type="PANTHER" id="PTHR47396:SF1">
    <property type="entry name" value="ATP-DEPENDENT HELICASE IRC3-RELATED"/>
    <property type="match status" value="1"/>
</dbReference>
<dbReference type="SUPFAM" id="SSF52540">
    <property type="entry name" value="P-loop containing nucleoside triphosphate hydrolases"/>
    <property type="match status" value="2"/>
</dbReference>
<evidence type="ECO:0000313" key="3">
    <source>
        <dbReference type="EMBL" id="SUU93301.1"/>
    </source>
</evidence>
<sequence>MSIRLEILPHQGDALDTIKSVLYDTKISYNTNLYENPTINTKDPQIEKNIKNIWNQSYELTGLPKIPQIMRKTYKDDNPLGIDIKMETGTGKTYVYTRLMYELHNLGFFKFIILVPSTPIKEGTRNFIESDYSKSHFKDLFPDLNLDLNVLDPQKNKKGRKMVPTAISNFARGSRLENNKINTLLTTSSMLMSKATMAKDDYDQTLLGEFTQPYEALRNTKPIVIIDEPHRFKRENVAYKTIIEELDPQIIFRFGATFPDLPKNQGKDYNNLVYNLGAARAFNEGLVKGVAHQTIENINEDDGKIKFTSWEGRGSKKILTFRDEKTSKAQKLKINDDLGIISPSFSGITIDKIGKTDDENISSGVTLSNGMILTPKDIIYSSVYSETYQDMMIQQAIKNHFIIEWQNFNRNEKIKTLSLFFIDSIYSFRAEDSKPGSLRLKFEKYLLIDLDKIIDKLVNKKTKTKREEEYLSYLYATKNNIEYASGGYFAEDNSTKDEDIKEEVEEILRDKQKLLSFKNDDGSWNIRRFIFSKWTLKEGWDNPNVFQIVKLRSSGSETSKLQEVGRGLRLPVDEYGNRISDEQFYLTYLIDFSEVDFAKNLVNEINDAEGSNLNVRELILDVAEKRNINPDELAMKLMKDGYIDTDKNIYLENIDKFYSEYPEFNQGIKPGIIIDSTSKKEVVNIRKDRFQMIKLLWETINHKYYLKLEDTPDEELIKVIEDIFSNDEDSIFETNRVNVWESRTRNNPVGEVVLDKGITDSYEIYESIPYNEFLKRINKNTGLPLPIIHQGIVNFSRKDTLPKNFLNNKVADNFINKFKDWYIHAYNSHYSYERLNIDRKETALTDVNGQVKDYIIQGNLGIYKDESLKTPESFLYDTVIFDSPKEKQTIVSSGDSNLSDAVIAFGKIPRQSIQVPLYFGGTTSPDFMYLLKDGDDYRLGLIIETKDVDKDEDLRGVEKHKISAAKKFFETMKADGINVDFKKQFKRDQVYTMIEGLFKDNI</sequence>
<dbReference type="InterPro" id="IPR027417">
    <property type="entry name" value="P-loop_NTPase"/>
</dbReference>
<dbReference type="InterPro" id="IPR006935">
    <property type="entry name" value="Helicase/UvrB_N"/>
</dbReference>
<dbReference type="PANTHER" id="PTHR47396">
    <property type="entry name" value="TYPE I RESTRICTION ENZYME ECOKI R PROTEIN"/>
    <property type="match status" value="1"/>
</dbReference>
<evidence type="ECO:0000259" key="1">
    <source>
        <dbReference type="Pfam" id="PF04851"/>
    </source>
</evidence>
<gene>
    <name evidence="3" type="ORF">NCTC9810_01652</name>
</gene>
<dbReference type="OrthoDB" id="9804145at2"/>
<reference evidence="3 4" key="1">
    <citation type="submission" date="2018-06" db="EMBL/GenBank/DDBJ databases">
        <authorList>
            <consortium name="Pathogen Informatics"/>
            <person name="Doyle S."/>
        </authorList>
    </citation>
    <scope>NUCLEOTIDE SEQUENCE [LARGE SCALE GENOMIC DNA]</scope>
    <source>
        <strain evidence="3 4">NCTC9810</strain>
    </source>
</reference>
<feature type="domain" description="Helicase/UvrB N-terminal" evidence="1">
    <location>
        <begin position="76"/>
        <end position="259"/>
    </location>
</feature>
<dbReference type="EMBL" id="UFTA01000002">
    <property type="protein sequence ID" value="SUU93301.1"/>
    <property type="molecule type" value="Genomic_DNA"/>
</dbReference>
<dbReference type="RefSeq" id="WP_115595818.1">
    <property type="nucleotide sequence ID" value="NZ_UFTA01000002.1"/>
</dbReference>
<dbReference type="InterPro" id="IPR045572">
    <property type="entry name" value="RE_endonuc_C"/>
</dbReference>
<dbReference type="Pfam" id="PF04851">
    <property type="entry name" value="ResIII"/>
    <property type="match status" value="1"/>
</dbReference>
<dbReference type="GO" id="GO:0005829">
    <property type="term" value="C:cytosol"/>
    <property type="evidence" value="ECO:0007669"/>
    <property type="project" value="TreeGrafter"/>
</dbReference>
<name>A0A380WW40_9FIRM</name>
<dbReference type="AlphaFoldDB" id="A0A380WW40"/>
<evidence type="ECO:0000259" key="2">
    <source>
        <dbReference type="Pfam" id="PF19778"/>
    </source>
</evidence>
<dbReference type="GO" id="GO:0003677">
    <property type="term" value="F:DNA binding"/>
    <property type="evidence" value="ECO:0007669"/>
    <property type="project" value="InterPro"/>
</dbReference>
<dbReference type="REBASE" id="378075">
    <property type="entry name" value="Aoc9810IIP"/>
</dbReference>
<dbReference type="NCBIfam" id="NF012027">
    <property type="entry name" value="PRK15483.1"/>
    <property type="match status" value="1"/>
</dbReference>
<organism evidence="3 4">
    <name type="scientific">Anaerococcus octavius</name>
    <dbReference type="NCBI Taxonomy" id="54007"/>
    <lineage>
        <taxon>Bacteria</taxon>
        <taxon>Bacillati</taxon>
        <taxon>Bacillota</taxon>
        <taxon>Tissierellia</taxon>
        <taxon>Tissierellales</taxon>
        <taxon>Peptoniphilaceae</taxon>
        <taxon>Anaerococcus</taxon>
    </lineage>
</organism>